<gene>
    <name evidence="2" type="ORF">Tsubulata_005700</name>
</gene>
<dbReference type="Pfam" id="PF06101">
    <property type="entry name" value="Vps62"/>
    <property type="match status" value="1"/>
</dbReference>
<dbReference type="PANTHER" id="PTHR48173:SF1">
    <property type="entry name" value="VACUOLAR PROTEIN SORTING-ASSOCIATED PROTEIN 62"/>
    <property type="match status" value="1"/>
</dbReference>
<reference evidence="2" key="1">
    <citation type="submission" date="2022-02" db="EMBL/GenBank/DDBJ databases">
        <authorList>
            <person name="Henning P.M."/>
            <person name="McCubbin A.G."/>
            <person name="Shore J.S."/>
        </authorList>
    </citation>
    <scope>NUCLEOTIDE SEQUENCE</scope>
    <source>
        <strain evidence="2">F60SS</strain>
        <tissue evidence="2">Leaves</tissue>
    </source>
</reference>
<feature type="compositionally biased region" description="Basic and acidic residues" evidence="1">
    <location>
        <begin position="559"/>
        <end position="571"/>
    </location>
</feature>
<comment type="caution">
    <text evidence="2">The sequence shown here is derived from an EMBL/GenBank/DDBJ whole genome shotgun (WGS) entry which is preliminary data.</text>
</comment>
<organism evidence="2 3">
    <name type="scientific">Turnera subulata</name>
    <dbReference type="NCBI Taxonomy" id="218843"/>
    <lineage>
        <taxon>Eukaryota</taxon>
        <taxon>Viridiplantae</taxon>
        <taxon>Streptophyta</taxon>
        <taxon>Embryophyta</taxon>
        <taxon>Tracheophyta</taxon>
        <taxon>Spermatophyta</taxon>
        <taxon>Magnoliopsida</taxon>
        <taxon>eudicotyledons</taxon>
        <taxon>Gunneridae</taxon>
        <taxon>Pentapetalae</taxon>
        <taxon>rosids</taxon>
        <taxon>fabids</taxon>
        <taxon>Malpighiales</taxon>
        <taxon>Passifloraceae</taxon>
        <taxon>Turnera</taxon>
    </lineage>
</organism>
<evidence type="ECO:0000313" key="3">
    <source>
        <dbReference type="Proteomes" id="UP001141552"/>
    </source>
</evidence>
<feature type="region of interest" description="Disordered" evidence="1">
    <location>
        <begin position="548"/>
        <end position="571"/>
    </location>
</feature>
<dbReference type="InterPro" id="IPR009291">
    <property type="entry name" value="Vps62"/>
</dbReference>
<proteinExistence type="predicted"/>
<evidence type="ECO:0000256" key="1">
    <source>
        <dbReference type="SAM" id="MobiDB-lite"/>
    </source>
</evidence>
<sequence>MFGPCCFHWTPNGNSWGSQVGGSFKLPSSLPDWPPSGQGFGSGRINLGEIEVYRITRFEYVWGCNMSLSRRKGVSFYKPLGVPDGFHILGHYCHPNNKPLRGFLLVVRELSSSEIKAADTYRIIDLPALQKPLDYALFWSSHDGTDGNNVGYGFFWLPQPPEGYKSMGYLVTDRPEKPDLDEVRCVRSDLTEECEAYRLMLDAYPQISNFPFQVWSTRPRHRGMLGRGVSAGTFFCGSCCTPGDQLDTVCLRNLDPELHAMPKLEQVHALIKHYGPTVFFHYNEYYLPSSVSWFFNNGALLYKAGDATGEPIDDYGSNLPAGGTNDGQFWIDLPRGEGRKILKCGNLESAKVYVHVKPALGGTFTDLAMWIFCPFNGPATLKIGPANIPFSKTGQHVGDWEHFTLRICNFTGELWSIYFSQHSGGEWVDAYDLEYMKGNKAVVYSSKSGHACYPRAGTYIQGSAKLGIGIRNDASRSNLFLDASTDYEIVSARYLGADAVIEPCWLQFMREWGPKITYGSKTELEKIINRLPVTIRSSVANLFQKFPNELSGEEGPTGPKEKNNWIGDERG</sequence>
<reference evidence="2" key="2">
    <citation type="journal article" date="2023" name="Plants (Basel)">
        <title>Annotation of the Turnera subulata (Passifloraceae) Draft Genome Reveals the S-Locus Evolved after the Divergence of Turneroideae from Passifloroideae in a Stepwise Manner.</title>
        <authorList>
            <person name="Henning P.M."/>
            <person name="Roalson E.H."/>
            <person name="Mir W."/>
            <person name="McCubbin A.G."/>
            <person name="Shore J.S."/>
        </authorList>
    </citation>
    <scope>NUCLEOTIDE SEQUENCE</scope>
    <source>
        <strain evidence="2">F60SS</strain>
    </source>
</reference>
<keyword evidence="3" id="KW-1185">Reference proteome</keyword>
<dbReference type="EMBL" id="JAKUCV010000077">
    <property type="protein sequence ID" value="KAJ4851333.1"/>
    <property type="molecule type" value="Genomic_DNA"/>
</dbReference>
<name>A0A9Q0GKV0_9ROSI</name>
<accession>A0A9Q0GKV0</accession>
<dbReference type="Proteomes" id="UP001141552">
    <property type="component" value="Unassembled WGS sequence"/>
</dbReference>
<evidence type="ECO:0000313" key="2">
    <source>
        <dbReference type="EMBL" id="KAJ4851333.1"/>
    </source>
</evidence>
<protein>
    <recommendedName>
        <fullName evidence="4">Vacuolar protein sorting-associated protein 62</fullName>
    </recommendedName>
</protein>
<dbReference type="PANTHER" id="PTHR48173">
    <property type="entry name" value="GNK2-HOMOLOGOUS DOMAIN-CONTAINING PROTEIN"/>
    <property type="match status" value="1"/>
</dbReference>
<evidence type="ECO:0008006" key="4">
    <source>
        <dbReference type="Google" id="ProtNLM"/>
    </source>
</evidence>
<dbReference type="OrthoDB" id="188042at2759"/>
<dbReference type="AlphaFoldDB" id="A0A9Q0GKV0"/>